<proteinExistence type="predicted"/>
<keyword evidence="1" id="KW-0472">Membrane</keyword>
<evidence type="ECO:0000313" key="2">
    <source>
        <dbReference type="EMBL" id="JAD83881.1"/>
    </source>
</evidence>
<reference evidence="2" key="2">
    <citation type="journal article" date="2015" name="Data Brief">
        <title>Shoot transcriptome of the giant reed, Arundo donax.</title>
        <authorList>
            <person name="Barrero R.A."/>
            <person name="Guerrero F.D."/>
            <person name="Moolhuijzen P."/>
            <person name="Goolsby J.A."/>
            <person name="Tidwell J."/>
            <person name="Bellgard S.E."/>
            <person name="Bellgard M.I."/>
        </authorList>
    </citation>
    <scope>NUCLEOTIDE SEQUENCE</scope>
    <source>
        <tissue evidence="2">Shoot tissue taken approximately 20 cm above the soil surface</tissue>
    </source>
</reference>
<dbReference type="EMBL" id="GBRH01214014">
    <property type="protein sequence ID" value="JAD83881.1"/>
    <property type="molecule type" value="Transcribed_RNA"/>
</dbReference>
<reference evidence="2" key="1">
    <citation type="submission" date="2014-09" db="EMBL/GenBank/DDBJ databases">
        <authorList>
            <person name="Magalhaes I.L.F."/>
            <person name="Oliveira U."/>
            <person name="Santos F.R."/>
            <person name="Vidigal T.H.D.A."/>
            <person name="Brescovit A.D."/>
            <person name="Santos A.J."/>
        </authorList>
    </citation>
    <scope>NUCLEOTIDE SEQUENCE</scope>
    <source>
        <tissue evidence="2">Shoot tissue taken approximately 20 cm above the soil surface</tissue>
    </source>
</reference>
<feature type="transmembrane region" description="Helical" evidence="1">
    <location>
        <begin position="6"/>
        <end position="29"/>
    </location>
</feature>
<accession>A0A0A9D7T8</accession>
<name>A0A0A9D7T8_ARUDO</name>
<sequence>MGDNMVDWLVGCLVGWLVASILFNTGALYRRKRVRVLMVLSSSPSSLDATRKRKKVFKGVQSLVKR</sequence>
<keyword evidence="1" id="KW-1133">Transmembrane helix</keyword>
<organism evidence="2">
    <name type="scientific">Arundo donax</name>
    <name type="common">Giant reed</name>
    <name type="synonym">Donax arundinaceus</name>
    <dbReference type="NCBI Taxonomy" id="35708"/>
    <lineage>
        <taxon>Eukaryota</taxon>
        <taxon>Viridiplantae</taxon>
        <taxon>Streptophyta</taxon>
        <taxon>Embryophyta</taxon>
        <taxon>Tracheophyta</taxon>
        <taxon>Spermatophyta</taxon>
        <taxon>Magnoliopsida</taxon>
        <taxon>Liliopsida</taxon>
        <taxon>Poales</taxon>
        <taxon>Poaceae</taxon>
        <taxon>PACMAD clade</taxon>
        <taxon>Arundinoideae</taxon>
        <taxon>Arundineae</taxon>
        <taxon>Arundo</taxon>
    </lineage>
</organism>
<dbReference type="AlphaFoldDB" id="A0A0A9D7T8"/>
<protein>
    <recommendedName>
        <fullName evidence="3">Transmembrane protein</fullName>
    </recommendedName>
</protein>
<keyword evidence="1" id="KW-0812">Transmembrane</keyword>
<evidence type="ECO:0000256" key="1">
    <source>
        <dbReference type="SAM" id="Phobius"/>
    </source>
</evidence>
<evidence type="ECO:0008006" key="3">
    <source>
        <dbReference type="Google" id="ProtNLM"/>
    </source>
</evidence>